<feature type="domain" description="AB hydrolase-1" evidence="3">
    <location>
        <begin position="48"/>
        <end position="352"/>
    </location>
</feature>
<dbReference type="GO" id="GO:0016787">
    <property type="term" value="F:hydrolase activity"/>
    <property type="evidence" value="ECO:0007669"/>
    <property type="project" value="UniProtKB-KW"/>
</dbReference>
<evidence type="ECO:0000256" key="1">
    <source>
        <dbReference type="ARBA" id="ARBA00010088"/>
    </source>
</evidence>
<keyword evidence="5" id="KW-1185">Reference proteome</keyword>
<dbReference type="Proteomes" id="UP000244903">
    <property type="component" value="Chromosome"/>
</dbReference>
<gene>
    <name evidence="4" type="ORF">A6048_08405</name>
</gene>
<protein>
    <submittedName>
        <fullName evidence="4">Hydrolase</fullName>
    </submittedName>
</protein>
<accession>A0AAD0NMN2</accession>
<dbReference type="PANTHER" id="PTHR43248">
    <property type="entry name" value="2-SUCCINYL-6-HYDROXY-2,4-CYCLOHEXADIENE-1-CARBOXYLATE SYNTHASE"/>
    <property type="match status" value="1"/>
</dbReference>
<dbReference type="InterPro" id="IPR051601">
    <property type="entry name" value="Serine_prot/Carboxylest_S33"/>
</dbReference>
<evidence type="ECO:0000313" key="5">
    <source>
        <dbReference type="Proteomes" id="UP000244903"/>
    </source>
</evidence>
<comment type="similarity">
    <text evidence="1">Belongs to the peptidase S33 family.</text>
</comment>
<proteinExistence type="inferred from homology"/>
<evidence type="ECO:0000256" key="2">
    <source>
        <dbReference type="ARBA" id="ARBA00022801"/>
    </source>
</evidence>
<sequence length="406" mass="43922">MTWRRGVVSALSVGTTGLRRVRRPADDSGPAFDLTYVRTGPRTVCPTVVVPGGPGLGSVLPYRGLRRWAARLGLDLIMVEHRGVGLSRTDLVGRDLPVSAMRVSAVTDDITAVLDREEADTAFLAGSSYGSYVVSCLGARHPDRVSGMLLDSTLQSAADIGIERRAVRSLLWDADTPIAADVRSLYEGGVDERLLFDVVRAAYELGGAELLGPLLRERLRREREQRPSGAAWRLLEAYATRDDSIANVPGLYEFDIAGAIGFRELGYGAPADGLPLDPALTYAPISHLFPSFEAEPVDLNRETARFTWPIVLLSGNRDLRTPPRIAERVASLAPDAAVTRIENGHSALDTHPAALLSALTHLTTGRHEQLPGRSDALDALPRRGLAARLPRLLALLLRVEASWGGR</sequence>
<dbReference type="SUPFAM" id="SSF53474">
    <property type="entry name" value="alpha/beta-Hydrolases"/>
    <property type="match status" value="1"/>
</dbReference>
<name>A0AAD0NMN2_9ACTN</name>
<dbReference type="EMBL" id="CP015453">
    <property type="protein sequence ID" value="AWH95515.1"/>
    <property type="molecule type" value="Genomic_DNA"/>
</dbReference>
<organism evidence="4 5">
    <name type="scientific">Dietzia psychralcaliphila</name>
    <dbReference type="NCBI Taxonomy" id="139021"/>
    <lineage>
        <taxon>Bacteria</taxon>
        <taxon>Bacillati</taxon>
        <taxon>Actinomycetota</taxon>
        <taxon>Actinomycetes</taxon>
        <taxon>Mycobacteriales</taxon>
        <taxon>Dietziaceae</taxon>
        <taxon>Dietzia</taxon>
    </lineage>
</organism>
<evidence type="ECO:0000259" key="3">
    <source>
        <dbReference type="Pfam" id="PF00561"/>
    </source>
</evidence>
<dbReference type="InterPro" id="IPR029058">
    <property type="entry name" value="AB_hydrolase_fold"/>
</dbReference>
<dbReference type="RefSeq" id="WP_235027401.1">
    <property type="nucleotide sequence ID" value="NZ_CP015453.1"/>
</dbReference>
<dbReference type="KEGG" id="dpc:A6048_08405"/>
<keyword evidence="2 4" id="KW-0378">Hydrolase</keyword>
<reference evidence="4 5" key="1">
    <citation type="submission" date="2016-04" db="EMBL/GenBank/DDBJ databases">
        <title>Complete genome sequence of the haloalkaliphilic hydrocarbon-degrading bacterium Dietzia psychralcaliphila ILA-1T, isolated from a drain of a fish product-processing plant.</title>
        <authorList>
            <person name="Zhao J."/>
            <person name="Hu B."/>
            <person name="Geng S."/>
            <person name="Nie Y."/>
            <person name="Tang Y."/>
        </authorList>
    </citation>
    <scope>NUCLEOTIDE SEQUENCE [LARGE SCALE GENOMIC DNA]</scope>
    <source>
        <strain evidence="4 5">ILA-1</strain>
    </source>
</reference>
<dbReference type="Gene3D" id="3.40.50.1820">
    <property type="entry name" value="alpha/beta hydrolase"/>
    <property type="match status" value="1"/>
</dbReference>
<dbReference type="AlphaFoldDB" id="A0AAD0NMN2"/>
<dbReference type="InterPro" id="IPR000073">
    <property type="entry name" value="AB_hydrolase_1"/>
</dbReference>
<dbReference type="Pfam" id="PF00561">
    <property type="entry name" value="Abhydrolase_1"/>
    <property type="match status" value="1"/>
</dbReference>
<evidence type="ECO:0000313" key="4">
    <source>
        <dbReference type="EMBL" id="AWH95515.1"/>
    </source>
</evidence>